<reference evidence="2 3" key="1">
    <citation type="journal article" date="2014" name="Genome Announc.">
        <title>Draft Genome Sequence of Streptomyces fradiae ATCC 19609, a Strain Highly Sensitive to Antibiotics.</title>
        <authorList>
            <person name="Bekker O.B."/>
            <person name="Klimina K.M."/>
            <person name="Vatlin A.A."/>
            <person name="Zakharevich N.V."/>
            <person name="Kasianov A.S."/>
            <person name="Danilenko V.N."/>
        </authorList>
    </citation>
    <scope>NUCLEOTIDE SEQUENCE [LARGE SCALE GENOMIC DNA]</scope>
    <source>
        <strain evidence="2 3">ATCC 19609</strain>
    </source>
</reference>
<name>A0A3M8F138_9ACTN</name>
<feature type="region of interest" description="Disordered" evidence="1">
    <location>
        <begin position="1"/>
        <end position="94"/>
    </location>
</feature>
<sequence length="167" mass="18312">MVRKKVEGDEEQRRAAGRAAHRAGESPSAWGATTGASKQRTHLTDRSTRTHEERLATPHKGKQRWQGEQAEAAGAPSGPEKTESAFAGRGRPPYTDDHEVLFRALVEAEEAHEGGVALDEIARIARMSHDKARVLMHDLVTTHRLARQVPDTGRTDLGPLYEVRPGG</sequence>
<dbReference type="AlphaFoldDB" id="A0A3M8F138"/>
<feature type="compositionally biased region" description="Basic and acidic residues" evidence="1">
    <location>
        <begin position="42"/>
        <end position="56"/>
    </location>
</feature>
<proteinExistence type="predicted"/>
<accession>A0A3M8F138</accession>
<evidence type="ECO:0000256" key="1">
    <source>
        <dbReference type="SAM" id="MobiDB-lite"/>
    </source>
</evidence>
<organism evidence="2 3">
    <name type="scientific">Streptomyces xinghaiensis</name>
    <dbReference type="NCBI Taxonomy" id="1038928"/>
    <lineage>
        <taxon>Bacteria</taxon>
        <taxon>Bacillati</taxon>
        <taxon>Actinomycetota</taxon>
        <taxon>Actinomycetes</taxon>
        <taxon>Kitasatosporales</taxon>
        <taxon>Streptomycetaceae</taxon>
        <taxon>Streptomyces</taxon>
    </lineage>
</organism>
<evidence type="ECO:0000313" key="2">
    <source>
        <dbReference type="EMBL" id="RKM93224.1"/>
    </source>
</evidence>
<dbReference type="OrthoDB" id="5192396at2"/>
<evidence type="ECO:0000313" key="3">
    <source>
        <dbReference type="Proteomes" id="UP000028058"/>
    </source>
</evidence>
<keyword evidence="3" id="KW-1185">Reference proteome</keyword>
<dbReference type="RefSeq" id="WP_043468232.1">
    <property type="nucleotide sequence ID" value="NZ_CP134822.1"/>
</dbReference>
<dbReference type="Proteomes" id="UP000028058">
    <property type="component" value="Unassembled WGS sequence"/>
</dbReference>
<comment type="caution">
    <text evidence="2">The sequence shown here is derived from an EMBL/GenBank/DDBJ whole genome shotgun (WGS) entry which is preliminary data.</text>
</comment>
<protein>
    <submittedName>
        <fullName evidence="2">Uncharacterized protein</fullName>
    </submittedName>
</protein>
<feature type="compositionally biased region" description="Basic and acidic residues" evidence="1">
    <location>
        <begin position="1"/>
        <end position="14"/>
    </location>
</feature>
<dbReference type="EMBL" id="JNAD02000011">
    <property type="protein sequence ID" value="RKM93224.1"/>
    <property type="molecule type" value="Genomic_DNA"/>
</dbReference>
<gene>
    <name evidence="2" type="ORF">SFRA_022230</name>
</gene>